<dbReference type="OrthoDB" id="7996713at2"/>
<organism evidence="1 2">
    <name type="scientific">Methylobacterium aquaticum</name>
    <dbReference type="NCBI Taxonomy" id="270351"/>
    <lineage>
        <taxon>Bacteria</taxon>
        <taxon>Pseudomonadati</taxon>
        <taxon>Pseudomonadota</taxon>
        <taxon>Alphaproteobacteria</taxon>
        <taxon>Hyphomicrobiales</taxon>
        <taxon>Methylobacteriaceae</taxon>
        <taxon>Methylobacterium</taxon>
    </lineage>
</organism>
<evidence type="ECO:0000313" key="1">
    <source>
        <dbReference type="EMBL" id="BAQ44832.1"/>
    </source>
</evidence>
<gene>
    <name evidence="1" type="ORF">Maq22A_c07525</name>
</gene>
<dbReference type="EMBL" id="AP014704">
    <property type="protein sequence ID" value="BAQ44832.1"/>
    <property type="molecule type" value="Genomic_DNA"/>
</dbReference>
<accession>A0A0C6FDD6</accession>
<sequence length="152" mass="17772">MPTDFPSRRKHSPDYGRSTLRAVIVNLRLRLLSWRIEQSLEERDHIRLLRYLNAWAELHRRTLEGSGGGALPSANGTTTVESKDVFCDRACEIVSRIAREERRLDRIVGRLKLARVQGNRRGYDRSYAVGKKSYDRTVRLWQHISLSFHSRR</sequence>
<dbReference type="Proteomes" id="UP000061432">
    <property type="component" value="Chromosome"/>
</dbReference>
<dbReference type="STRING" id="270351.Maq22A_c07525"/>
<reference evidence="2" key="2">
    <citation type="submission" date="2015-01" db="EMBL/GenBank/DDBJ databases">
        <title>Complete genome sequence of Methylobacterium aquaticum strain 22A.</title>
        <authorList>
            <person name="Tani A."/>
            <person name="Ogura Y."/>
            <person name="Hayashi T."/>
        </authorList>
    </citation>
    <scope>NUCLEOTIDE SEQUENCE [LARGE SCALE GENOMIC DNA]</scope>
    <source>
        <strain evidence="2">MA-22A</strain>
    </source>
</reference>
<dbReference type="AlphaFoldDB" id="A0A0C6FDD6"/>
<reference evidence="1 2" key="1">
    <citation type="journal article" date="2015" name="Genome Announc.">
        <title>Complete Genome Sequence of Methylobacterium aquaticum Strain 22A, Isolated from Racomitrium japonicum Moss.</title>
        <authorList>
            <person name="Tani A."/>
            <person name="Ogura Y."/>
            <person name="Hayashi T."/>
            <person name="Kimbara K."/>
        </authorList>
    </citation>
    <scope>NUCLEOTIDE SEQUENCE [LARGE SCALE GENOMIC DNA]</scope>
    <source>
        <strain evidence="1 2">MA-22A</strain>
    </source>
</reference>
<proteinExistence type="predicted"/>
<name>A0A0C6FDD6_9HYPH</name>
<dbReference type="PATRIC" id="fig|270351.10.peg.1431"/>
<dbReference type="KEGG" id="maqu:Maq22A_c07525"/>
<evidence type="ECO:0000313" key="2">
    <source>
        <dbReference type="Proteomes" id="UP000061432"/>
    </source>
</evidence>
<dbReference type="RefSeq" id="WP_145984601.1">
    <property type="nucleotide sequence ID" value="NZ_AP014704.1"/>
</dbReference>
<protein>
    <submittedName>
        <fullName evidence="1">Uncharacterized protein</fullName>
    </submittedName>
</protein>